<dbReference type="InterPro" id="IPR032675">
    <property type="entry name" value="LRR_dom_sf"/>
</dbReference>
<dbReference type="GO" id="GO:0048471">
    <property type="term" value="C:perinuclear region of cytoplasm"/>
    <property type="evidence" value="ECO:0007669"/>
    <property type="project" value="TreeGrafter"/>
</dbReference>
<evidence type="ECO:0000256" key="1">
    <source>
        <dbReference type="ARBA" id="ARBA00022468"/>
    </source>
</evidence>
<dbReference type="GO" id="GO:0005096">
    <property type="term" value="F:GTPase activator activity"/>
    <property type="evidence" value="ECO:0007669"/>
    <property type="project" value="UniProtKB-KW"/>
</dbReference>
<dbReference type="PANTHER" id="PTHR24113:SF12">
    <property type="entry name" value="RAN GTPASE-ACTIVATING PROTEIN 1"/>
    <property type="match status" value="1"/>
</dbReference>
<keyword evidence="2" id="KW-0433">Leucine-rich repeat</keyword>
<reference evidence="4 5" key="1">
    <citation type="journal article" date="2020" name="Microbiol. Resour. Announc.">
        <title>Draft Genome Sequence of a Cladosporium Species Isolated from the Mesophotic Ascidian Didemnum maculosum.</title>
        <authorList>
            <person name="Gioti A."/>
            <person name="Siaperas R."/>
            <person name="Nikolaivits E."/>
            <person name="Le Goff G."/>
            <person name="Ouazzani J."/>
            <person name="Kotoulas G."/>
            <person name="Topakas E."/>
        </authorList>
    </citation>
    <scope>NUCLEOTIDE SEQUENCE [LARGE SCALE GENOMIC DNA]</scope>
    <source>
        <strain evidence="4 5">TM138-S3</strain>
    </source>
</reference>
<dbReference type="Proteomes" id="UP000803884">
    <property type="component" value="Unassembled WGS sequence"/>
</dbReference>
<dbReference type="Gene3D" id="3.80.10.10">
    <property type="entry name" value="Ribonuclease Inhibitor"/>
    <property type="match status" value="1"/>
</dbReference>
<dbReference type="GO" id="GO:0031267">
    <property type="term" value="F:small GTPase binding"/>
    <property type="evidence" value="ECO:0007669"/>
    <property type="project" value="TreeGrafter"/>
</dbReference>
<keyword evidence="5" id="KW-1185">Reference proteome</keyword>
<dbReference type="GeneID" id="96010684"/>
<protein>
    <recommendedName>
        <fullName evidence="6">RNI-like protein</fullName>
    </recommendedName>
</protein>
<sequence>MDSTSAIPPTESSEYWADTIRQNLQIARYSIDENSDDEHAQTRIDETIMEAPRRGTTRRGLASQVAAKLYPDHPPDSLAPIIQYEKDIVSLRALIQEQRRSAVSKATKENESHNFAKRIQKQGPWDPIKDPLPLTGASSLPMPVEVSDKESLAPFFAHLRNNGTHQVSENGEGIAGIEPYYNVELIEFEKGVLYSDGRVDLCKMATGPRNIGDLMNSLKPNTPSKHFLLGNNIIGPVGADSIALFIEEFPERFETWYLAGNCIDTASFGRLVDSMVKSPVVSNIWLKRNPLGRDAAKDVFRLITQSPKLRTLDLDQTELGDEGVAELFSLLANHSKPHALRHIYLNAVGISTQACPHISLYLASPSCALTSLFISNNPIGPALAALAPGLAANSTLERLSLQSCGLSDASTTPLLRALQNQPLKTLDLGQSYATEDLGTRYNWLSDAQPLVDLVTTTPSLQYLNLSSTPMPQETLNSLLAAVAKSDTLLSFHAKPLVRGDPAAVHAGQEGKRLQRLVNRRLSGNVWEKLGVHYDRFNADLKRFLVGPEDVRLIDSVYRNRDAGRARRGEGRLEKWWGEGDETLKMIGDGMVE</sequence>
<dbReference type="GO" id="GO:0005829">
    <property type="term" value="C:cytosol"/>
    <property type="evidence" value="ECO:0007669"/>
    <property type="project" value="TreeGrafter"/>
</dbReference>
<dbReference type="GO" id="GO:0006913">
    <property type="term" value="P:nucleocytoplasmic transport"/>
    <property type="evidence" value="ECO:0007669"/>
    <property type="project" value="TreeGrafter"/>
</dbReference>
<dbReference type="SUPFAM" id="SSF52047">
    <property type="entry name" value="RNI-like"/>
    <property type="match status" value="1"/>
</dbReference>
<dbReference type="RefSeq" id="XP_069225144.1">
    <property type="nucleotide sequence ID" value="XM_069377846.1"/>
</dbReference>
<proteinExistence type="predicted"/>
<dbReference type="PANTHER" id="PTHR24113">
    <property type="entry name" value="RAN GTPASE-ACTIVATING PROTEIN 1"/>
    <property type="match status" value="1"/>
</dbReference>
<dbReference type="EMBL" id="JAAQHG020000077">
    <property type="protein sequence ID" value="KAL1582037.1"/>
    <property type="molecule type" value="Genomic_DNA"/>
</dbReference>
<evidence type="ECO:0000256" key="2">
    <source>
        <dbReference type="ARBA" id="ARBA00022614"/>
    </source>
</evidence>
<dbReference type="SMART" id="SM00368">
    <property type="entry name" value="LRR_RI"/>
    <property type="match status" value="4"/>
</dbReference>
<evidence type="ECO:0000256" key="3">
    <source>
        <dbReference type="ARBA" id="ARBA00022737"/>
    </source>
</evidence>
<evidence type="ECO:0000313" key="5">
    <source>
        <dbReference type="Proteomes" id="UP000803884"/>
    </source>
</evidence>
<name>A0AB34KE38_9PEZI</name>
<dbReference type="Pfam" id="PF13516">
    <property type="entry name" value="LRR_6"/>
    <property type="match status" value="2"/>
</dbReference>
<accession>A0AB34KE38</accession>
<dbReference type="InterPro" id="IPR027038">
    <property type="entry name" value="RanGap"/>
</dbReference>
<dbReference type="GO" id="GO:0005634">
    <property type="term" value="C:nucleus"/>
    <property type="evidence" value="ECO:0007669"/>
    <property type="project" value="TreeGrafter"/>
</dbReference>
<organism evidence="4 5">
    <name type="scientific">Cladosporium halotolerans</name>
    <dbReference type="NCBI Taxonomy" id="1052096"/>
    <lineage>
        <taxon>Eukaryota</taxon>
        <taxon>Fungi</taxon>
        <taxon>Dikarya</taxon>
        <taxon>Ascomycota</taxon>
        <taxon>Pezizomycotina</taxon>
        <taxon>Dothideomycetes</taxon>
        <taxon>Dothideomycetidae</taxon>
        <taxon>Cladosporiales</taxon>
        <taxon>Cladosporiaceae</taxon>
        <taxon>Cladosporium</taxon>
    </lineage>
</organism>
<dbReference type="AlphaFoldDB" id="A0AB34KE38"/>
<evidence type="ECO:0008006" key="6">
    <source>
        <dbReference type="Google" id="ProtNLM"/>
    </source>
</evidence>
<evidence type="ECO:0000313" key="4">
    <source>
        <dbReference type="EMBL" id="KAL1582037.1"/>
    </source>
</evidence>
<keyword evidence="3" id="KW-0677">Repeat</keyword>
<dbReference type="InterPro" id="IPR001611">
    <property type="entry name" value="Leu-rich_rpt"/>
</dbReference>
<keyword evidence="1" id="KW-0343">GTPase activation</keyword>
<gene>
    <name evidence="4" type="ORF">WHR41_09242</name>
</gene>
<comment type="caution">
    <text evidence="4">The sequence shown here is derived from an EMBL/GenBank/DDBJ whole genome shotgun (WGS) entry which is preliminary data.</text>
</comment>